<name>A0A220VD52_9GAMM</name>
<dbReference type="SMART" id="SM00387">
    <property type="entry name" value="HATPase_c"/>
    <property type="match status" value="1"/>
</dbReference>
<dbReference type="InterPro" id="IPR000014">
    <property type="entry name" value="PAS"/>
</dbReference>
<dbReference type="CDD" id="cd00130">
    <property type="entry name" value="PAS"/>
    <property type="match status" value="1"/>
</dbReference>
<dbReference type="Gene3D" id="3.30.450.20">
    <property type="entry name" value="PAS domain"/>
    <property type="match status" value="1"/>
</dbReference>
<dbReference type="Pfam" id="PF00072">
    <property type="entry name" value="Response_reg"/>
    <property type="match status" value="1"/>
</dbReference>
<dbReference type="InterPro" id="IPR001789">
    <property type="entry name" value="Sig_transdc_resp-reg_receiver"/>
</dbReference>
<evidence type="ECO:0000256" key="1">
    <source>
        <dbReference type="ARBA" id="ARBA00000085"/>
    </source>
</evidence>
<dbReference type="PRINTS" id="PR00344">
    <property type="entry name" value="BCTRLSENSOR"/>
</dbReference>
<dbReference type="OrthoDB" id="9770795at2"/>
<dbReference type="Gene3D" id="1.10.287.130">
    <property type="match status" value="1"/>
</dbReference>
<evidence type="ECO:0000313" key="20">
    <source>
        <dbReference type="EMBL" id="ASK78338.1"/>
    </source>
</evidence>
<feature type="transmembrane region" description="Helical" evidence="16">
    <location>
        <begin position="46"/>
        <end position="71"/>
    </location>
</feature>
<evidence type="ECO:0000313" key="21">
    <source>
        <dbReference type="Proteomes" id="UP000242175"/>
    </source>
</evidence>
<dbReference type="CDD" id="cd00082">
    <property type="entry name" value="HisKA"/>
    <property type="match status" value="1"/>
</dbReference>
<feature type="domain" description="Histidine kinase" evidence="17">
    <location>
        <begin position="220"/>
        <end position="441"/>
    </location>
</feature>
<keyword evidence="4" id="KW-1003">Cell membrane</keyword>
<dbReference type="Gene3D" id="1.20.120.160">
    <property type="entry name" value="HPT domain"/>
    <property type="match status" value="1"/>
</dbReference>
<dbReference type="SUPFAM" id="SSF55874">
    <property type="entry name" value="ATPase domain of HSP90 chaperone/DNA topoisomerase II/histidine kinase"/>
    <property type="match status" value="1"/>
</dbReference>
<dbReference type="SMART" id="SM00448">
    <property type="entry name" value="REC"/>
    <property type="match status" value="1"/>
</dbReference>
<dbReference type="Pfam" id="PF01627">
    <property type="entry name" value="Hpt"/>
    <property type="match status" value="1"/>
</dbReference>
<evidence type="ECO:0000256" key="3">
    <source>
        <dbReference type="ARBA" id="ARBA00012438"/>
    </source>
</evidence>
<dbReference type="InterPro" id="IPR004358">
    <property type="entry name" value="Sig_transdc_His_kin-like_C"/>
</dbReference>
<dbReference type="InterPro" id="IPR003661">
    <property type="entry name" value="HisK_dim/P_dom"/>
</dbReference>
<dbReference type="NCBIfam" id="TIGR00229">
    <property type="entry name" value="sensory_box"/>
    <property type="match status" value="1"/>
</dbReference>
<sequence length="686" mass="79208">MINFVINKIYKSNILISSLIICFLIVFISNVVKLGIYILFNEKIEYILFLYSFILSVVLTFILVLIFNSIIKKLNYAVQKTKRIQKKLEFKNFLLRTILNTSPDLIYFRDEQSKFLGCNYEMELLTGKKEKDLKGLSPIDVYDKDIADEVLKTDREVLITNRELIYEQWLTYADGHKECVEFRKLPLFNRNGLRVGLVGYGRKITERKNYLLQKKRFISSISHEIKTPLNGILGCVQMLKKLTLDKEQSRLLKVIDGSASSIDCLFQDLINIEYSNSLEVKLKPIPTNIHELIIESVDLIKEFNHNKQTNITLSGMDKIPSKVVVDEVRFKQIILNLLENAVKYSDNGKVNIFISLRKTYKKEINIQFEIRDEGFGISEKDISKIFDMYYRSKNHLTNSKEGKGIGLSVCKEIIELMGGNISVSSEEGRGSIFKFNIIVDKVDDSSFEGLASFHKVLLVEDVELNVEVMANAMMEKGHKVFICTNKKEFDEITNIDSFDFFLIDNQLPDILGEDLAILIEEKLCKTVPLICLTADVGLNKLNSKKLIFHEVLYKPLNPRLLDQTFSFFSKLEKNIHNRQKGLLNYELIESYVSIVPKEKFVQSINLFKTTIIRYIDTLNHEFEKSNTDAIISIGHKMKSACGSIGLSQLENYARKIELEQKEDDFLKLKELLTYNLFALSIFLDRL</sequence>
<evidence type="ECO:0000259" key="18">
    <source>
        <dbReference type="PROSITE" id="PS50110"/>
    </source>
</evidence>
<keyword evidence="6 15" id="KW-0597">Phosphoprotein</keyword>
<dbReference type="InterPro" id="IPR036641">
    <property type="entry name" value="HPT_dom_sf"/>
</dbReference>
<dbReference type="EC" id="2.7.13.3" evidence="3"/>
<dbReference type="SMART" id="SM00091">
    <property type="entry name" value="PAS"/>
    <property type="match status" value="1"/>
</dbReference>
<feature type="modified residue" description="Phosphohistidine" evidence="14">
    <location>
        <position position="635"/>
    </location>
</feature>
<evidence type="ECO:0000256" key="2">
    <source>
        <dbReference type="ARBA" id="ARBA00004429"/>
    </source>
</evidence>
<dbReference type="InterPro" id="IPR003594">
    <property type="entry name" value="HATPase_dom"/>
</dbReference>
<keyword evidence="12" id="KW-0902">Two-component regulatory system</keyword>
<dbReference type="PROSITE" id="PS50110">
    <property type="entry name" value="RESPONSE_REGULATORY"/>
    <property type="match status" value="1"/>
</dbReference>
<dbReference type="InterPro" id="IPR035965">
    <property type="entry name" value="PAS-like_dom_sf"/>
</dbReference>
<dbReference type="EMBL" id="CP022355">
    <property type="protein sequence ID" value="ASK78338.1"/>
    <property type="molecule type" value="Genomic_DNA"/>
</dbReference>
<evidence type="ECO:0000256" key="11">
    <source>
        <dbReference type="ARBA" id="ARBA00022989"/>
    </source>
</evidence>
<dbReference type="PANTHER" id="PTHR43047:SF72">
    <property type="entry name" value="OSMOSENSING HISTIDINE PROTEIN KINASE SLN1"/>
    <property type="match status" value="1"/>
</dbReference>
<evidence type="ECO:0000256" key="13">
    <source>
        <dbReference type="ARBA" id="ARBA00023136"/>
    </source>
</evidence>
<dbReference type="SUPFAM" id="SSF47226">
    <property type="entry name" value="Histidine-containing phosphotransfer domain, HPT domain"/>
    <property type="match status" value="1"/>
</dbReference>
<dbReference type="RefSeq" id="WP_089073246.1">
    <property type="nucleotide sequence ID" value="NZ_CP022355.1"/>
</dbReference>
<keyword evidence="8 16" id="KW-0812">Transmembrane</keyword>
<keyword evidence="10" id="KW-0067">ATP-binding</keyword>
<dbReference type="SMART" id="SM00388">
    <property type="entry name" value="HisKA"/>
    <property type="match status" value="1"/>
</dbReference>
<organism evidence="20 21">
    <name type="scientific">Paraphotobacterium marinum</name>
    <dbReference type="NCBI Taxonomy" id="1755811"/>
    <lineage>
        <taxon>Bacteria</taxon>
        <taxon>Pseudomonadati</taxon>
        <taxon>Pseudomonadota</taxon>
        <taxon>Gammaproteobacteria</taxon>
        <taxon>Vibrionales</taxon>
        <taxon>Vibrionaceae</taxon>
        <taxon>Paraphotobacterium</taxon>
    </lineage>
</organism>
<proteinExistence type="predicted"/>
<reference evidence="20 21" key="1">
    <citation type="journal article" date="2016" name="Int. J. Syst. Evol. Microbiol.">
        <title>Paraphotobacterium marinum gen. nov., sp. nov., a member of the family Vibrionaceae, isolated from surface seawater.</title>
        <authorList>
            <person name="Huang Z."/>
            <person name="Dong C."/>
            <person name="Shao Z."/>
        </authorList>
    </citation>
    <scope>NUCLEOTIDE SEQUENCE [LARGE SCALE GENOMIC DNA]</scope>
    <source>
        <strain evidence="20 21">NSCS20N07D</strain>
    </source>
</reference>
<evidence type="ECO:0000256" key="9">
    <source>
        <dbReference type="ARBA" id="ARBA00022777"/>
    </source>
</evidence>
<feature type="domain" description="Response regulatory" evidence="18">
    <location>
        <begin position="455"/>
        <end position="569"/>
    </location>
</feature>
<evidence type="ECO:0000256" key="5">
    <source>
        <dbReference type="ARBA" id="ARBA00022519"/>
    </source>
</evidence>
<dbReference type="SUPFAM" id="SSF52172">
    <property type="entry name" value="CheY-like"/>
    <property type="match status" value="1"/>
</dbReference>
<feature type="transmembrane region" description="Helical" evidence="16">
    <location>
        <begin position="12"/>
        <end position="40"/>
    </location>
</feature>
<feature type="modified residue" description="4-aspartylphosphate" evidence="15">
    <location>
        <position position="504"/>
    </location>
</feature>
<evidence type="ECO:0000256" key="8">
    <source>
        <dbReference type="ARBA" id="ARBA00022692"/>
    </source>
</evidence>
<protein>
    <recommendedName>
        <fullName evidence="3">histidine kinase</fullName>
        <ecNumber evidence="3">2.7.13.3</ecNumber>
    </recommendedName>
</protein>
<comment type="subcellular location">
    <subcellularLocation>
        <location evidence="2">Cell inner membrane</location>
        <topology evidence="2">Multi-pass membrane protein</topology>
    </subcellularLocation>
</comment>
<keyword evidence="11 16" id="KW-1133">Transmembrane helix</keyword>
<keyword evidence="13 16" id="KW-0472">Membrane</keyword>
<dbReference type="InterPro" id="IPR011006">
    <property type="entry name" value="CheY-like_superfamily"/>
</dbReference>
<evidence type="ECO:0000256" key="4">
    <source>
        <dbReference type="ARBA" id="ARBA00022475"/>
    </source>
</evidence>
<evidence type="ECO:0000256" key="16">
    <source>
        <dbReference type="SAM" id="Phobius"/>
    </source>
</evidence>
<dbReference type="InterPro" id="IPR013656">
    <property type="entry name" value="PAS_4"/>
</dbReference>
<keyword evidence="9" id="KW-0418">Kinase</keyword>
<accession>A0A220VD52</accession>
<dbReference type="InterPro" id="IPR036097">
    <property type="entry name" value="HisK_dim/P_sf"/>
</dbReference>
<dbReference type="InterPro" id="IPR036890">
    <property type="entry name" value="HATPase_C_sf"/>
</dbReference>
<dbReference type="AlphaFoldDB" id="A0A220VD52"/>
<dbReference type="Gene3D" id="3.40.50.2300">
    <property type="match status" value="1"/>
</dbReference>
<evidence type="ECO:0000256" key="15">
    <source>
        <dbReference type="PROSITE-ProRule" id="PRU00169"/>
    </source>
</evidence>
<feature type="domain" description="HPt" evidence="19">
    <location>
        <begin position="596"/>
        <end position="686"/>
    </location>
</feature>
<dbReference type="GO" id="GO:0005886">
    <property type="term" value="C:plasma membrane"/>
    <property type="evidence" value="ECO:0007669"/>
    <property type="project" value="UniProtKB-SubCell"/>
</dbReference>
<keyword evidence="21" id="KW-1185">Reference proteome</keyword>
<comment type="catalytic activity">
    <reaction evidence="1">
        <text>ATP + protein L-histidine = ADP + protein N-phospho-L-histidine.</text>
        <dbReference type="EC" id="2.7.13.3"/>
    </reaction>
</comment>
<dbReference type="PROSITE" id="PS50894">
    <property type="entry name" value="HPT"/>
    <property type="match status" value="1"/>
</dbReference>
<dbReference type="GO" id="GO:0009927">
    <property type="term" value="F:histidine phosphotransfer kinase activity"/>
    <property type="evidence" value="ECO:0007669"/>
    <property type="project" value="TreeGrafter"/>
</dbReference>
<keyword evidence="5" id="KW-0997">Cell inner membrane</keyword>
<dbReference type="InterPro" id="IPR008207">
    <property type="entry name" value="Sig_transdc_His_kin_Hpt_dom"/>
</dbReference>
<dbReference type="Proteomes" id="UP000242175">
    <property type="component" value="Chromosome large"/>
</dbReference>
<dbReference type="SUPFAM" id="SSF55785">
    <property type="entry name" value="PYP-like sensor domain (PAS domain)"/>
    <property type="match status" value="1"/>
</dbReference>
<dbReference type="PROSITE" id="PS50109">
    <property type="entry name" value="HIS_KIN"/>
    <property type="match status" value="1"/>
</dbReference>
<evidence type="ECO:0000256" key="12">
    <source>
        <dbReference type="ARBA" id="ARBA00023012"/>
    </source>
</evidence>
<gene>
    <name evidence="20" type="ORF">CF386_04595</name>
</gene>
<dbReference type="GO" id="GO:0000155">
    <property type="term" value="F:phosphorelay sensor kinase activity"/>
    <property type="evidence" value="ECO:0007669"/>
    <property type="project" value="InterPro"/>
</dbReference>
<evidence type="ECO:0000256" key="10">
    <source>
        <dbReference type="ARBA" id="ARBA00022840"/>
    </source>
</evidence>
<dbReference type="InterPro" id="IPR005467">
    <property type="entry name" value="His_kinase_dom"/>
</dbReference>
<keyword evidence="10" id="KW-0547">Nucleotide-binding</keyword>
<keyword evidence="7" id="KW-0808">Transferase</keyword>
<dbReference type="Pfam" id="PF02518">
    <property type="entry name" value="HATPase_c"/>
    <property type="match status" value="1"/>
</dbReference>
<dbReference type="KEGG" id="pmai:CF386_04595"/>
<dbReference type="PANTHER" id="PTHR43047">
    <property type="entry name" value="TWO-COMPONENT HISTIDINE PROTEIN KINASE"/>
    <property type="match status" value="1"/>
</dbReference>
<dbReference type="FunFam" id="3.30.565.10:FF:000006">
    <property type="entry name" value="Sensor histidine kinase WalK"/>
    <property type="match status" value="1"/>
</dbReference>
<evidence type="ECO:0000259" key="17">
    <source>
        <dbReference type="PROSITE" id="PS50109"/>
    </source>
</evidence>
<dbReference type="Pfam" id="PF08448">
    <property type="entry name" value="PAS_4"/>
    <property type="match status" value="1"/>
</dbReference>
<evidence type="ECO:0000256" key="6">
    <source>
        <dbReference type="ARBA" id="ARBA00022553"/>
    </source>
</evidence>
<dbReference type="SUPFAM" id="SSF47384">
    <property type="entry name" value="Homodimeric domain of signal transducing histidine kinase"/>
    <property type="match status" value="1"/>
</dbReference>
<dbReference type="Pfam" id="PF00512">
    <property type="entry name" value="HisKA"/>
    <property type="match status" value="1"/>
</dbReference>
<evidence type="ECO:0000259" key="19">
    <source>
        <dbReference type="PROSITE" id="PS50894"/>
    </source>
</evidence>
<evidence type="ECO:0000256" key="7">
    <source>
        <dbReference type="ARBA" id="ARBA00022679"/>
    </source>
</evidence>
<dbReference type="Gene3D" id="3.30.565.10">
    <property type="entry name" value="Histidine kinase-like ATPase, C-terminal domain"/>
    <property type="match status" value="1"/>
</dbReference>
<evidence type="ECO:0000256" key="14">
    <source>
        <dbReference type="PROSITE-ProRule" id="PRU00110"/>
    </source>
</evidence>